<dbReference type="PANTHER" id="PTHR45418:SF1">
    <property type="entry name" value="CANCER_TESTIS ANTIGEN 55"/>
    <property type="match status" value="1"/>
</dbReference>
<accession>A0ABD2NND1</accession>
<comment type="caution">
    <text evidence="8">The sequence shown here is derived from an EMBL/GenBank/DDBJ whole genome shotgun (WGS) entry which is preliminary data.</text>
</comment>
<dbReference type="GO" id="GO:0005737">
    <property type="term" value="C:cytoplasm"/>
    <property type="evidence" value="ECO:0007669"/>
    <property type="project" value="UniProtKB-SubCell"/>
</dbReference>
<evidence type="ECO:0000256" key="5">
    <source>
        <dbReference type="ARBA" id="ARBA00022806"/>
    </source>
</evidence>
<dbReference type="EMBL" id="JABFTP020000124">
    <property type="protein sequence ID" value="KAL3280168.1"/>
    <property type="molecule type" value="Genomic_DNA"/>
</dbReference>
<dbReference type="Pfam" id="PF21634">
    <property type="entry name" value="MOV-10_beta-barrel"/>
    <property type="match status" value="1"/>
</dbReference>
<organism evidence="8 9">
    <name type="scientific">Cryptolaemus montrouzieri</name>
    <dbReference type="NCBI Taxonomy" id="559131"/>
    <lineage>
        <taxon>Eukaryota</taxon>
        <taxon>Metazoa</taxon>
        <taxon>Ecdysozoa</taxon>
        <taxon>Arthropoda</taxon>
        <taxon>Hexapoda</taxon>
        <taxon>Insecta</taxon>
        <taxon>Pterygota</taxon>
        <taxon>Neoptera</taxon>
        <taxon>Endopterygota</taxon>
        <taxon>Coleoptera</taxon>
        <taxon>Polyphaga</taxon>
        <taxon>Cucujiformia</taxon>
        <taxon>Coccinelloidea</taxon>
        <taxon>Coccinellidae</taxon>
        <taxon>Scymninae</taxon>
        <taxon>Scymnini</taxon>
        <taxon>Cryptolaemus</taxon>
    </lineage>
</organism>
<keyword evidence="6" id="KW-0067">ATP-binding</keyword>
<evidence type="ECO:0000256" key="3">
    <source>
        <dbReference type="ARBA" id="ARBA00022741"/>
    </source>
</evidence>
<protein>
    <recommendedName>
        <fullName evidence="7">Helicase MOV-10-like beta-barrel domain-containing protein</fullName>
    </recommendedName>
</protein>
<reference evidence="8 9" key="1">
    <citation type="journal article" date="2021" name="BMC Biol.">
        <title>Horizontally acquired antibacterial genes associated with adaptive radiation of ladybird beetles.</title>
        <authorList>
            <person name="Li H.S."/>
            <person name="Tang X.F."/>
            <person name="Huang Y.H."/>
            <person name="Xu Z.Y."/>
            <person name="Chen M.L."/>
            <person name="Du X.Y."/>
            <person name="Qiu B.Y."/>
            <person name="Chen P.T."/>
            <person name="Zhang W."/>
            <person name="Slipinski A."/>
            <person name="Escalona H.E."/>
            <person name="Waterhouse R.M."/>
            <person name="Zwick A."/>
            <person name="Pang H."/>
        </authorList>
    </citation>
    <scope>NUCLEOTIDE SEQUENCE [LARGE SCALE GENOMIC DNA]</scope>
    <source>
        <strain evidence="8">SYSU2018</strain>
    </source>
</reference>
<keyword evidence="9" id="KW-1185">Reference proteome</keyword>
<proteinExistence type="predicted"/>
<dbReference type="PANTHER" id="PTHR45418">
    <property type="entry name" value="CANCER/TESTIS ANTIGEN 55"/>
    <property type="match status" value="1"/>
</dbReference>
<dbReference type="Proteomes" id="UP001516400">
    <property type="component" value="Unassembled WGS sequence"/>
</dbReference>
<dbReference type="GO" id="GO:0004386">
    <property type="term" value="F:helicase activity"/>
    <property type="evidence" value="ECO:0007669"/>
    <property type="project" value="UniProtKB-KW"/>
</dbReference>
<evidence type="ECO:0000256" key="2">
    <source>
        <dbReference type="ARBA" id="ARBA00022490"/>
    </source>
</evidence>
<gene>
    <name evidence="8" type="ORF">HHI36_017668</name>
</gene>
<dbReference type="AlphaFoldDB" id="A0ABD2NND1"/>
<feature type="domain" description="Helicase MOV-10-like beta-barrel" evidence="7">
    <location>
        <begin position="299"/>
        <end position="344"/>
    </location>
</feature>
<dbReference type="GO" id="GO:0016787">
    <property type="term" value="F:hydrolase activity"/>
    <property type="evidence" value="ECO:0007669"/>
    <property type="project" value="UniProtKB-KW"/>
</dbReference>
<sequence>MPSKKKVDKCPCCNVEINEQFKDHKSSPDHRFHFYIWAYNTKRKALAKDKDGIRLELTPLKAKYPDLKLDYSANRGKYALEIEPSKLQSFDNTLEFRCSLFNDRKDDDMYLTAAQTLDASALSSCYDDKTDWMESRNFIQIKPKERYKGVIIKFHIDNLIVGSFKIPFALNLQTEDGNTDVTLCRTILVTIVDWKDQETDDAKHCSPFTDQPWETDIKIMKPIQKLRLLSNYQIPTEYARCFKYGLKEFKTMSNKDHDILILLKAQMAPGQVTKENYRKFFHNLLWLEECVNILMLRRYNMENVTLQLHGTNELRLEVPGLAEKRPSLIAGDRICIRVHEDHTVTKDILKL</sequence>
<keyword evidence="4" id="KW-0378">Hydrolase</keyword>
<evidence type="ECO:0000256" key="6">
    <source>
        <dbReference type="ARBA" id="ARBA00022840"/>
    </source>
</evidence>
<name>A0ABD2NND1_9CUCU</name>
<evidence type="ECO:0000259" key="7">
    <source>
        <dbReference type="Pfam" id="PF21634"/>
    </source>
</evidence>
<keyword evidence="5" id="KW-0347">Helicase</keyword>
<comment type="subcellular location">
    <subcellularLocation>
        <location evidence="1">Cytoplasm</location>
    </subcellularLocation>
</comment>
<dbReference type="InterPro" id="IPR049080">
    <property type="entry name" value="MOV-10-like_beta-barrel"/>
</dbReference>
<evidence type="ECO:0000256" key="4">
    <source>
        <dbReference type="ARBA" id="ARBA00022801"/>
    </source>
</evidence>
<evidence type="ECO:0000256" key="1">
    <source>
        <dbReference type="ARBA" id="ARBA00004496"/>
    </source>
</evidence>
<keyword evidence="2" id="KW-0963">Cytoplasm</keyword>
<evidence type="ECO:0000313" key="8">
    <source>
        <dbReference type="EMBL" id="KAL3280168.1"/>
    </source>
</evidence>
<evidence type="ECO:0000313" key="9">
    <source>
        <dbReference type="Proteomes" id="UP001516400"/>
    </source>
</evidence>
<keyword evidence="3" id="KW-0547">Nucleotide-binding</keyword>
<dbReference type="GO" id="GO:0005524">
    <property type="term" value="F:ATP binding"/>
    <property type="evidence" value="ECO:0007669"/>
    <property type="project" value="UniProtKB-KW"/>
</dbReference>